<sequence>MNYLVKYGYLEDCRPKDHTDKKRAKTHTATKTRQTPPATPFCSKKQEKNALKKMQKSFHLNVTGVPDKATLTIVRKRRCGNADSEEHEASDTLMHIAKMKQQQNLRSNKARAEHVKYVAQTKFLSGKGGEEQKRRLFRRSVGRQVVGDVFNRTGLPVDELFAGYLNNSNAILDDSVFEFNCVENLFADLNPLKIRSKQYRDILEALNAMSPKREFGREDYEHQSKMLTRRHDQWQLEEEMVRNVEGNYIKTKAADDHKTPILIEIDLASNTSKVTEILPHVQISDVLTKIYNSTSSTNSKNSNSNSQSENNNNDVINPKDNDSNDDTIDRQQQQQPQQPHIRKKRSAFFSVPTEEKVVHGITKRLFKIMKNEDGSIIPIKWMLLRDEAHNSLNRNARRSALRLAFRIWSEVTPLLFEENEDGLLQDTEIWVVFADAISQQYATIRNSTSTIRNDIFTIRTNILNIRQSYRMQYRKTNVEQRKIVLKKKQTVISFKPQFKCKLVNLHVSQMACLTPENFSILHDL</sequence>
<dbReference type="HOGENOM" id="CLU_520008_0_0_1"/>
<evidence type="ECO:0000313" key="4">
    <source>
        <dbReference type="EMBL" id="ESO08180.1"/>
    </source>
</evidence>
<dbReference type="EnsemblMetazoa" id="HelroT169918">
    <property type="protein sequence ID" value="HelroP169918"/>
    <property type="gene ID" value="HelroG169918"/>
</dbReference>
<dbReference type="GO" id="GO:0030574">
    <property type="term" value="P:collagen catabolic process"/>
    <property type="evidence" value="ECO:0000318"/>
    <property type="project" value="GO_Central"/>
</dbReference>
<keyword evidence="1" id="KW-0378">Hydrolase</keyword>
<reference evidence="6" key="1">
    <citation type="submission" date="2012-12" db="EMBL/GenBank/DDBJ databases">
        <authorList>
            <person name="Hellsten U."/>
            <person name="Grimwood J."/>
            <person name="Chapman J.A."/>
            <person name="Shapiro H."/>
            <person name="Aerts A."/>
            <person name="Otillar R.P."/>
            <person name="Terry A.Y."/>
            <person name="Boore J.L."/>
            <person name="Simakov O."/>
            <person name="Marletaz F."/>
            <person name="Cho S.-J."/>
            <person name="Edsinger-Gonzales E."/>
            <person name="Havlak P."/>
            <person name="Kuo D.-H."/>
            <person name="Larsson T."/>
            <person name="Lv J."/>
            <person name="Arendt D."/>
            <person name="Savage R."/>
            <person name="Osoegawa K."/>
            <person name="de Jong P."/>
            <person name="Lindberg D.R."/>
            <person name="Seaver E.C."/>
            <person name="Weisblat D.A."/>
            <person name="Putnam N.H."/>
            <person name="Grigoriev I.V."/>
            <person name="Rokhsar D.S."/>
        </authorList>
    </citation>
    <scope>NUCLEOTIDE SEQUENCE</scope>
</reference>
<dbReference type="PANTHER" id="PTHR10201:SF323">
    <property type="entry name" value="MATRIX METALLOPROTEINASE-21"/>
    <property type="match status" value="1"/>
</dbReference>
<proteinExistence type="predicted"/>
<feature type="domain" description="Peptidoglycan binding-like" evidence="3">
    <location>
        <begin position="48"/>
        <end position="72"/>
    </location>
</feature>
<dbReference type="SUPFAM" id="SSF55486">
    <property type="entry name" value="Metalloproteases ('zincins'), catalytic domain"/>
    <property type="match status" value="1"/>
</dbReference>
<dbReference type="GO" id="GO:0030198">
    <property type="term" value="P:extracellular matrix organization"/>
    <property type="evidence" value="ECO:0000318"/>
    <property type="project" value="GO_Central"/>
</dbReference>
<dbReference type="GO" id="GO:0004222">
    <property type="term" value="F:metalloendopeptidase activity"/>
    <property type="evidence" value="ECO:0000318"/>
    <property type="project" value="GO_Central"/>
</dbReference>
<evidence type="ECO:0000259" key="3">
    <source>
        <dbReference type="Pfam" id="PF01471"/>
    </source>
</evidence>
<feature type="region of interest" description="Disordered" evidence="2">
    <location>
        <begin position="294"/>
        <end position="346"/>
    </location>
</feature>
<evidence type="ECO:0000256" key="2">
    <source>
        <dbReference type="SAM" id="MobiDB-lite"/>
    </source>
</evidence>
<dbReference type="InterPro" id="IPR036366">
    <property type="entry name" value="PGBDSf"/>
</dbReference>
<dbReference type="KEGG" id="hro:HELRODRAFT_169918"/>
<dbReference type="Gene3D" id="1.10.101.10">
    <property type="entry name" value="PGBD-like superfamily/PGBD"/>
    <property type="match status" value="1"/>
</dbReference>
<dbReference type="SUPFAM" id="SSF47090">
    <property type="entry name" value="PGBD-like"/>
    <property type="match status" value="1"/>
</dbReference>
<protein>
    <recommendedName>
        <fullName evidence="3">Peptidoglycan binding-like domain-containing protein</fullName>
    </recommendedName>
</protein>
<dbReference type="EMBL" id="AMQM01003428">
    <property type="status" value="NOT_ANNOTATED_CDS"/>
    <property type="molecule type" value="Genomic_DNA"/>
</dbReference>
<accession>T1F2G1</accession>
<dbReference type="AlphaFoldDB" id="T1F2G1"/>
<reference evidence="4 6" key="2">
    <citation type="journal article" date="2013" name="Nature">
        <title>Insights into bilaterian evolution from three spiralian genomes.</title>
        <authorList>
            <person name="Simakov O."/>
            <person name="Marletaz F."/>
            <person name="Cho S.J."/>
            <person name="Edsinger-Gonzales E."/>
            <person name="Havlak P."/>
            <person name="Hellsten U."/>
            <person name="Kuo D.H."/>
            <person name="Larsson T."/>
            <person name="Lv J."/>
            <person name="Arendt D."/>
            <person name="Savage R."/>
            <person name="Osoegawa K."/>
            <person name="de Jong P."/>
            <person name="Grimwood J."/>
            <person name="Chapman J.A."/>
            <person name="Shapiro H."/>
            <person name="Aerts A."/>
            <person name="Otillar R.P."/>
            <person name="Terry A.Y."/>
            <person name="Boore J.L."/>
            <person name="Grigoriev I.V."/>
            <person name="Lindberg D.R."/>
            <person name="Seaver E.C."/>
            <person name="Weisblat D.A."/>
            <person name="Putnam N.H."/>
            <person name="Rokhsar D.S."/>
        </authorList>
    </citation>
    <scope>NUCLEOTIDE SEQUENCE</scope>
</reference>
<keyword evidence="1" id="KW-0482">Metalloprotease</keyword>
<dbReference type="GeneID" id="20203011"/>
<dbReference type="PANTHER" id="PTHR10201">
    <property type="entry name" value="MATRIX METALLOPROTEINASE"/>
    <property type="match status" value="1"/>
</dbReference>
<evidence type="ECO:0000313" key="6">
    <source>
        <dbReference type="Proteomes" id="UP000015101"/>
    </source>
</evidence>
<evidence type="ECO:0000313" key="5">
    <source>
        <dbReference type="EnsemblMetazoa" id="HelroP169918"/>
    </source>
</evidence>
<keyword evidence="1" id="KW-0645">Protease</keyword>
<dbReference type="InterPro" id="IPR036365">
    <property type="entry name" value="PGBD-like_sf"/>
</dbReference>
<evidence type="ECO:0000256" key="1">
    <source>
        <dbReference type="ARBA" id="ARBA00023049"/>
    </source>
</evidence>
<name>T1F2G1_HELRO</name>
<feature type="compositionally biased region" description="Basic residues" evidence="2">
    <location>
        <begin position="21"/>
        <end position="30"/>
    </location>
</feature>
<feature type="region of interest" description="Disordered" evidence="2">
    <location>
        <begin position="15"/>
        <end position="42"/>
    </location>
</feature>
<feature type="compositionally biased region" description="Low complexity" evidence="2">
    <location>
        <begin position="294"/>
        <end position="316"/>
    </location>
</feature>
<dbReference type="EMBL" id="KB096134">
    <property type="protein sequence ID" value="ESO08180.1"/>
    <property type="molecule type" value="Genomic_DNA"/>
</dbReference>
<dbReference type="InterPro" id="IPR002477">
    <property type="entry name" value="Peptidoglycan-bd-like"/>
</dbReference>
<organism evidence="5 6">
    <name type="scientific">Helobdella robusta</name>
    <name type="common">Californian leech</name>
    <dbReference type="NCBI Taxonomy" id="6412"/>
    <lineage>
        <taxon>Eukaryota</taxon>
        <taxon>Metazoa</taxon>
        <taxon>Spiralia</taxon>
        <taxon>Lophotrochozoa</taxon>
        <taxon>Annelida</taxon>
        <taxon>Clitellata</taxon>
        <taxon>Hirudinea</taxon>
        <taxon>Rhynchobdellida</taxon>
        <taxon>Glossiphoniidae</taxon>
        <taxon>Helobdella</taxon>
    </lineage>
</organism>
<gene>
    <name evidence="5" type="primary">20203011</name>
    <name evidence="4" type="ORF">HELRODRAFT_169918</name>
</gene>
<dbReference type="Proteomes" id="UP000015101">
    <property type="component" value="Unassembled WGS sequence"/>
</dbReference>
<dbReference type="CTD" id="20203011"/>
<reference evidence="5" key="3">
    <citation type="submission" date="2015-06" db="UniProtKB">
        <authorList>
            <consortium name="EnsemblMetazoa"/>
        </authorList>
    </citation>
    <scope>IDENTIFICATION</scope>
</reference>
<dbReference type="RefSeq" id="XP_009013969.1">
    <property type="nucleotide sequence ID" value="XM_009015721.1"/>
</dbReference>
<dbReference type="InParanoid" id="T1F2G1"/>
<dbReference type="Pfam" id="PF01471">
    <property type="entry name" value="PG_binding_1"/>
    <property type="match status" value="1"/>
</dbReference>
<keyword evidence="6" id="KW-1185">Reference proteome</keyword>